<reference evidence="4 5" key="1">
    <citation type="journal article" date="2007" name="Science">
        <title>Sea anemone genome reveals ancestral eumetazoan gene repertoire and genomic organization.</title>
        <authorList>
            <person name="Putnam N.H."/>
            <person name="Srivastava M."/>
            <person name="Hellsten U."/>
            <person name="Dirks B."/>
            <person name="Chapman J."/>
            <person name="Salamov A."/>
            <person name="Terry A."/>
            <person name="Shapiro H."/>
            <person name="Lindquist E."/>
            <person name="Kapitonov V.V."/>
            <person name="Jurka J."/>
            <person name="Genikhovich G."/>
            <person name="Grigoriev I.V."/>
            <person name="Lucas S.M."/>
            <person name="Steele R.E."/>
            <person name="Finnerty J.R."/>
            <person name="Technau U."/>
            <person name="Martindale M.Q."/>
            <person name="Rokhsar D.S."/>
        </authorList>
    </citation>
    <scope>NUCLEOTIDE SEQUENCE [LARGE SCALE GENOMIC DNA]</scope>
    <source>
        <strain evidence="5">CH2 X CH6</strain>
    </source>
</reference>
<feature type="signal peptide" evidence="2">
    <location>
        <begin position="1"/>
        <end position="20"/>
    </location>
</feature>
<dbReference type="PhylomeDB" id="A7SI69"/>
<dbReference type="Gene3D" id="2.60.120.740">
    <property type="match status" value="1"/>
</dbReference>
<accession>A7SI69</accession>
<feature type="region of interest" description="Disordered" evidence="1">
    <location>
        <begin position="146"/>
        <end position="265"/>
    </location>
</feature>
<dbReference type="AlphaFoldDB" id="A7SI69"/>
<evidence type="ECO:0000313" key="4">
    <source>
        <dbReference type="EMBL" id="EDO36598.1"/>
    </source>
</evidence>
<feature type="compositionally biased region" description="Polar residues" evidence="1">
    <location>
        <begin position="151"/>
        <end position="168"/>
    </location>
</feature>
<dbReference type="Proteomes" id="UP000001593">
    <property type="component" value="Unassembled WGS sequence"/>
</dbReference>
<feature type="compositionally biased region" description="Polar residues" evidence="1">
    <location>
        <begin position="210"/>
        <end position="221"/>
    </location>
</feature>
<feature type="compositionally biased region" description="Basic residues" evidence="1">
    <location>
        <begin position="236"/>
        <end position="265"/>
    </location>
</feature>
<dbReference type="HOGENOM" id="CLU_1099613_0_0_1"/>
<evidence type="ECO:0000313" key="5">
    <source>
        <dbReference type="Proteomes" id="UP000001593"/>
    </source>
</evidence>
<dbReference type="STRING" id="45351.A7SI69"/>
<evidence type="ECO:0000259" key="3">
    <source>
        <dbReference type="Pfam" id="PF02140"/>
    </source>
</evidence>
<feature type="chain" id="PRO_5002714412" description="SUEL-type lectin domain-containing protein" evidence="2">
    <location>
        <begin position="21"/>
        <end position="265"/>
    </location>
</feature>
<proteinExistence type="predicted"/>
<evidence type="ECO:0000256" key="1">
    <source>
        <dbReference type="SAM" id="MobiDB-lite"/>
    </source>
</evidence>
<dbReference type="GO" id="GO:0030246">
    <property type="term" value="F:carbohydrate binding"/>
    <property type="evidence" value="ECO:0007669"/>
    <property type="project" value="InterPro"/>
</dbReference>
<keyword evidence="5" id="KW-1185">Reference proteome</keyword>
<sequence>MDILKGIFIVFIGCIHFADAAVTPWGPAKEKPKHHPNATLVCEGETKWIKCKIGYHLKIHDVFWGRNDKTTCSTAPPSLHTEKMCKTNAAKNLKKVREACIDEEGKPRRLFQIPGSAKFFGVYPDCMDVYKYAKVNFSCVFDNVTGVEPPRQSSTPQPKITGTSQPSNPTATQPQNPAIPQPQNPAIPQLPNPAIPQPPNPPSGGQPQQVVTSQPLNQEVPQPTKPLPASKEASRKTKKSAASKHRILSVRLHRKPKKSFKKLTA</sequence>
<dbReference type="InParanoid" id="A7SI69"/>
<feature type="compositionally biased region" description="Pro residues" evidence="1">
    <location>
        <begin position="177"/>
        <end position="204"/>
    </location>
</feature>
<evidence type="ECO:0000256" key="2">
    <source>
        <dbReference type="SAM" id="SignalP"/>
    </source>
</evidence>
<dbReference type="InterPro" id="IPR000922">
    <property type="entry name" value="Lectin_gal-bd_dom"/>
</dbReference>
<dbReference type="KEGG" id="nve:5508049"/>
<keyword evidence="2" id="KW-0732">Signal</keyword>
<protein>
    <recommendedName>
        <fullName evidence="3">SUEL-type lectin domain-containing protein</fullName>
    </recommendedName>
</protein>
<gene>
    <name evidence="4" type="ORF">NEMVEDRAFT_v1g212656</name>
</gene>
<dbReference type="InterPro" id="IPR043159">
    <property type="entry name" value="Lectin_gal-bd_sf"/>
</dbReference>
<dbReference type="EMBL" id="DS469666">
    <property type="protein sequence ID" value="EDO36598.1"/>
    <property type="molecule type" value="Genomic_DNA"/>
</dbReference>
<organism evidence="4 5">
    <name type="scientific">Nematostella vectensis</name>
    <name type="common">Starlet sea anemone</name>
    <dbReference type="NCBI Taxonomy" id="45351"/>
    <lineage>
        <taxon>Eukaryota</taxon>
        <taxon>Metazoa</taxon>
        <taxon>Cnidaria</taxon>
        <taxon>Anthozoa</taxon>
        <taxon>Hexacorallia</taxon>
        <taxon>Actiniaria</taxon>
        <taxon>Edwardsiidae</taxon>
        <taxon>Nematostella</taxon>
    </lineage>
</organism>
<feature type="domain" description="SUEL-type lectin" evidence="3">
    <location>
        <begin position="49"/>
        <end position="139"/>
    </location>
</feature>
<dbReference type="PANTHER" id="PTHR46780">
    <property type="entry name" value="PROTEIN EVA-1"/>
    <property type="match status" value="1"/>
</dbReference>
<dbReference type="Pfam" id="PF02140">
    <property type="entry name" value="SUEL_Lectin"/>
    <property type="match status" value="1"/>
</dbReference>
<name>A7SI69_NEMVE</name>